<reference evidence="11" key="1">
    <citation type="submission" date="2020-09" db="EMBL/GenBank/DDBJ databases">
        <title>Leviviricetes taxonomy.</title>
        <authorList>
            <person name="Stockdale S.R."/>
            <person name="Callanan J."/>
            <person name="Adriaenssens E.M."/>
            <person name="Kuhn J.H."/>
            <person name="Rumnieks J."/>
            <person name="Shkoporov A."/>
            <person name="Draper L.A."/>
            <person name="Ross P."/>
            <person name="Hill C."/>
        </authorList>
    </citation>
    <scope>NUCLEOTIDE SEQUENCE</scope>
</reference>
<dbReference type="InterPro" id="IPR043502">
    <property type="entry name" value="DNA/RNA_pol_sf"/>
</dbReference>
<dbReference type="GO" id="GO:0039694">
    <property type="term" value="P:viral RNA genome replication"/>
    <property type="evidence" value="ECO:0007669"/>
    <property type="project" value="InterPro"/>
</dbReference>
<keyword evidence="4" id="KW-0548">Nucleotidyltransferase</keyword>
<dbReference type="GeneID" id="80399093"/>
<dbReference type="KEGG" id="vg:80399093"/>
<evidence type="ECO:0000259" key="10">
    <source>
        <dbReference type="PROSITE" id="PS50522"/>
    </source>
</evidence>
<dbReference type="PROSITE" id="PS50522">
    <property type="entry name" value="RDRP_PHAGE"/>
    <property type="match status" value="1"/>
</dbReference>
<dbReference type="SUPFAM" id="SSF56672">
    <property type="entry name" value="DNA/RNA polymerases"/>
    <property type="match status" value="1"/>
</dbReference>
<comment type="cofactor">
    <cofactor evidence="9">
        <name>Mg(2+)</name>
        <dbReference type="ChEBI" id="CHEBI:18420"/>
    </cofactor>
    <text evidence="9">Binds 2 Mg(2+) per subunit.</text>
</comment>
<proteinExistence type="predicted"/>
<dbReference type="Proteomes" id="UP000682681">
    <property type="component" value="Segment"/>
</dbReference>
<organism evidence="11 12">
    <name type="scientific">ssRNA phage SRR6960803_5</name>
    <dbReference type="NCBI Taxonomy" id="2786621"/>
    <lineage>
        <taxon>Viruses</taxon>
        <taxon>Riboviria</taxon>
        <taxon>Orthornavirae</taxon>
        <taxon>Lenarviricota</taxon>
        <taxon>Leviviricetes</taxon>
        <taxon>Norzivirales</taxon>
        <taxon>Fiersviridae</taxon>
        <taxon>Teciucevirus</taxon>
        <taxon>Teciucevirus pelohabitans</taxon>
    </lineage>
</organism>
<dbReference type="Pfam" id="PF03431">
    <property type="entry name" value="RNA_replicase_B"/>
    <property type="match status" value="1"/>
</dbReference>
<feature type="binding site" evidence="9">
    <location>
        <position position="376"/>
    </location>
    <ligand>
        <name>Mg(2+)</name>
        <dbReference type="ChEBI" id="CHEBI:18420"/>
        <label>2</label>
    </ligand>
</feature>
<keyword evidence="12" id="KW-1185">Reference proteome</keyword>
<dbReference type="RefSeq" id="YP_010769934.1">
    <property type="nucleotide sequence ID" value="NC_074113.1"/>
</dbReference>
<evidence type="ECO:0000313" key="11">
    <source>
        <dbReference type="EMBL" id="DAD50730.1"/>
    </source>
</evidence>
<dbReference type="GO" id="GO:0003968">
    <property type="term" value="F:RNA-directed RNA polymerase activity"/>
    <property type="evidence" value="ECO:0007669"/>
    <property type="project" value="UniProtKB-KW"/>
</dbReference>
<feature type="domain" description="RdRp catalytic" evidence="10">
    <location>
        <begin position="284"/>
        <end position="408"/>
    </location>
</feature>
<dbReference type="InterPro" id="IPR007096">
    <property type="entry name" value="RNA-dir_Rpol_cat_phage"/>
</dbReference>
<keyword evidence="5" id="KW-0547">Nucleotide-binding</keyword>
<comment type="catalytic activity">
    <reaction evidence="8">
        <text>RNA(n) + a ribonucleoside 5'-triphosphate = RNA(n+1) + diphosphate</text>
        <dbReference type="Rhea" id="RHEA:21248"/>
        <dbReference type="Rhea" id="RHEA-COMP:14527"/>
        <dbReference type="Rhea" id="RHEA-COMP:17342"/>
        <dbReference type="ChEBI" id="CHEBI:33019"/>
        <dbReference type="ChEBI" id="CHEBI:61557"/>
        <dbReference type="ChEBI" id="CHEBI:140395"/>
        <dbReference type="EC" id="2.7.7.48"/>
    </reaction>
</comment>
<evidence type="ECO:0000256" key="2">
    <source>
        <dbReference type="ARBA" id="ARBA00022484"/>
    </source>
</evidence>
<dbReference type="EC" id="2.7.7.48" evidence="1"/>
<evidence type="ECO:0000256" key="7">
    <source>
        <dbReference type="ARBA" id="ARBA00030248"/>
    </source>
</evidence>
<keyword evidence="2 11" id="KW-0696">RNA-directed RNA polymerase</keyword>
<feature type="binding site" evidence="9">
    <location>
        <position position="299"/>
    </location>
    <ligand>
        <name>Mg(2+)</name>
        <dbReference type="ChEBI" id="CHEBI:18420"/>
        <label>2</label>
    </ligand>
</feature>
<evidence type="ECO:0000256" key="9">
    <source>
        <dbReference type="PIRSR" id="PIRSR605093-1"/>
    </source>
</evidence>
<evidence type="ECO:0000256" key="4">
    <source>
        <dbReference type="ARBA" id="ARBA00022695"/>
    </source>
</evidence>
<evidence type="ECO:0000313" key="12">
    <source>
        <dbReference type="Proteomes" id="UP000682681"/>
    </source>
</evidence>
<evidence type="ECO:0000256" key="5">
    <source>
        <dbReference type="ARBA" id="ARBA00022741"/>
    </source>
</evidence>
<keyword evidence="3" id="KW-0808">Transferase</keyword>
<gene>
    <name evidence="11" type="primary">SRR6960803_5_4</name>
</gene>
<keyword evidence="6" id="KW-0693">Viral RNA replication</keyword>
<dbReference type="EMBL" id="BK013610">
    <property type="protein sequence ID" value="DAD50730.1"/>
    <property type="molecule type" value="Genomic_RNA"/>
</dbReference>
<feature type="binding site" evidence="9">
    <location>
        <position position="377"/>
    </location>
    <ligand>
        <name>Mg(2+)</name>
        <dbReference type="ChEBI" id="CHEBI:18420"/>
        <label>2</label>
    </ligand>
</feature>
<keyword evidence="9" id="KW-0479">Metal-binding</keyword>
<dbReference type="GO" id="GO:0046872">
    <property type="term" value="F:metal ion binding"/>
    <property type="evidence" value="ECO:0007669"/>
    <property type="project" value="UniProtKB-KW"/>
</dbReference>
<accession>A0A8S5L0U2</accession>
<dbReference type="InterPro" id="IPR005093">
    <property type="entry name" value="RNArep_beta"/>
</dbReference>
<name>A0A8S5L0U2_9VIRU</name>
<dbReference type="GO" id="GO:0000166">
    <property type="term" value="F:nucleotide binding"/>
    <property type="evidence" value="ECO:0007669"/>
    <property type="project" value="UniProtKB-KW"/>
</dbReference>
<protein>
    <recommendedName>
        <fullName evidence="1">RNA-directed RNA polymerase</fullName>
        <ecNumber evidence="1">2.7.7.48</ecNumber>
    </recommendedName>
    <alternativeName>
        <fullName evidence="7">RNA replicase beta chain</fullName>
    </alternativeName>
</protein>
<evidence type="ECO:0000256" key="1">
    <source>
        <dbReference type="ARBA" id="ARBA00012494"/>
    </source>
</evidence>
<evidence type="ECO:0000256" key="8">
    <source>
        <dbReference type="ARBA" id="ARBA00048744"/>
    </source>
</evidence>
<evidence type="ECO:0000256" key="3">
    <source>
        <dbReference type="ARBA" id="ARBA00022679"/>
    </source>
</evidence>
<evidence type="ECO:0000256" key="6">
    <source>
        <dbReference type="ARBA" id="ARBA00022953"/>
    </source>
</evidence>
<keyword evidence="9" id="KW-0460">Magnesium</keyword>
<sequence length="566" mass="63976">MSASEPRQADAAAPVDWISSWGLDASLALLRELASDHLSECPVYGHSVLALLRENKWSELVDFQIDYDRVSVNEALNLRQALGFFQKLENLPLGRDLETEAWTKFLESERMCKQTNDLFRLWTRGSISFRPRDVVRMFLARQKIARILGSPPSWADLQLRHGPGATVRTKKSEASWQRKFAAGISCSPELFYSGHLPSVLREIPHWTAAFSSPYICDEGWLCESVPVEVSSGRLQFVPKSAKSLRAIVVEPGLNVFVQQGLLQWIERRLYRAGINLRDQSINKDRARVGSIDGSVATIDLSSASDTVSMELVRFLLPPEWFDILSSTRTGAVMYGGTLMTLEKFSSMGNSYTFPLESLIFWALCTTIDTSTTVYGDDIVCKSEHCAGIVELLSLCGFSVNLEKSFWDGPFRESCGGDYLKGIDIRPYYQKHLVSGQTLFLLHNFYMRNKETDRAQKVLEKIPEPLRLFGPDGYGDGHLIGHPWSPRVTPRLIEKGYGGVSFDTFCSSARREPSLYPGDWVTPLYCVYQRSAEEPPNLEFTRSGRPLWPLPGEESYVRRSIYTFERP</sequence>